<accession>A0A0C1ZMK1</accession>
<gene>
    <name evidence="2" type="ORF">DB30_01774</name>
</gene>
<evidence type="ECO:0000313" key="3">
    <source>
        <dbReference type="Proteomes" id="UP000031599"/>
    </source>
</evidence>
<evidence type="ECO:0000256" key="1">
    <source>
        <dbReference type="SAM" id="MobiDB-lite"/>
    </source>
</evidence>
<dbReference type="EMBL" id="JMCC02000143">
    <property type="protein sequence ID" value="KIG12228.1"/>
    <property type="molecule type" value="Genomic_DNA"/>
</dbReference>
<feature type="compositionally biased region" description="Basic and acidic residues" evidence="1">
    <location>
        <begin position="38"/>
        <end position="49"/>
    </location>
</feature>
<feature type="region of interest" description="Disordered" evidence="1">
    <location>
        <begin position="16"/>
        <end position="66"/>
    </location>
</feature>
<sequence>MGGATFFLLAARSDPAAVGPSAQVGPEPSVAVAQSERAPARVDTQDSVREAGAPSRRAAPRDRMARDLERERIWSSLRRKHQLEPAAPGAAAPTSSAAAQLPVLDPQYIKTAIAEQLVPVAIECYQSALEDEPELAGKLITNFTIIGAEDIGGIVEDAAISEDSTLDSAFVRECMRESLMAVSFEPPPDGGRVEVTYPFEFEPE</sequence>
<name>A0A0C1ZMK1_9BACT</name>
<reference evidence="2 3" key="1">
    <citation type="submission" date="2014-12" db="EMBL/GenBank/DDBJ databases">
        <title>Genome assembly of Enhygromyxa salina DSM 15201.</title>
        <authorList>
            <person name="Sharma G."/>
            <person name="Subramanian S."/>
        </authorList>
    </citation>
    <scope>NUCLEOTIDE SEQUENCE [LARGE SCALE GENOMIC DNA]</scope>
    <source>
        <strain evidence="2 3">DSM 15201</strain>
    </source>
</reference>
<protein>
    <recommendedName>
        <fullName evidence="4">Gram-negative bacterial tonB protein</fullName>
    </recommendedName>
</protein>
<dbReference type="AlphaFoldDB" id="A0A0C1ZMK1"/>
<organism evidence="2 3">
    <name type="scientific">Enhygromyxa salina</name>
    <dbReference type="NCBI Taxonomy" id="215803"/>
    <lineage>
        <taxon>Bacteria</taxon>
        <taxon>Pseudomonadati</taxon>
        <taxon>Myxococcota</taxon>
        <taxon>Polyangia</taxon>
        <taxon>Nannocystales</taxon>
        <taxon>Nannocystaceae</taxon>
        <taxon>Enhygromyxa</taxon>
    </lineage>
</organism>
<dbReference type="NCBIfam" id="NF033768">
    <property type="entry name" value="myxo_SS_tail"/>
    <property type="match status" value="1"/>
</dbReference>
<dbReference type="Proteomes" id="UP000031599">
    <property type="component" value="Unassembled WGS sequence"/>
</dbReference>
<evidence type="ECO:0008006" key="4">
    <source>
        <dbReference type="Google" id="ProtNLM"/>
    </source>
</evidence>
<proteinExistence type="predicted"/>
<comment type="caution">
    <text evidence="2">The sequence shown here is derived from an EMBL/GenBank/DDBJ whole genome shotgun (WGS) entry which is preliminary data.</text>
</comment>
<evidence type="ECO:0000313" key="2">
    <source>
        <dbReference type="EMBL" id="KIG12228.1"/>
    </source>
</evidence>
<dbReference type="InterPro" id="IPR049806">
    <property type="entry name" value="MasK-like_C"/>
</dbReference>